<dbReference type="PANTHER" id="PTHR43179">
    <property type="entry name" value="RHAMNOSYLTRANSFERASE WBBL"/>
    <property type="match status" value="1"/>
</dbReference>
<dbReference type="Proteomes" id="UP000307380">
    <property type="component" value="Unassembled WGS sequence"/>
</dbReference>
<organism evidence="6 7">
    <name type="scientific">Orlajensenia flava</name>
    <dbReference type="NCBI Taxonomy" id="2565934"/>
    <lineage>
        <taxon>Bacteria</taxon>
        <taxon>Bacillati</taxon>
        <taxon>Actinomycetota</taxon>
        <taxon>Actinomycetes</taxon>
        <taxon>Micrococcales</taxon>
        <taxon>Microbacteriaceae</taxon>
        <taxon>Orlajensenia</taxon>
    </lineage>
</organism>
<evidence type="ECO:0000259" key="5">
    <source>
        <dbReference type="Pfam" id="PF00535"/>
    </source>
</evidence>
<evidence type="ECO:0000313" key="6">
    <source>
        <dbReference type="EMBL" id="THG30551.1"/>
    </source>
</evidence>
<name>A0A4S4FK80_9MICO</name>
<dbReference type="AlphaFoldDB" id="A0A4S4FK80"/>
<comment type="pathway">
    <text evidence="1">Cell wall biogenesis; cell wall polysaccharide biosynthesis.</text>
</comment>
<evidence type="ECO:0000256" key="4">
    <source>
        <dbReference type="ARBA" id="ARBA00022679"/>
    </source>
</evidence>
<dbReference type="Gene3D" id="3.90.550.10">
    <property type="entry name" value="Spore Coat Polysaccharide Biosynthesis Protein SpsA, Chain A"/>
    <property type="match status" value="1"/>
</dbReference>
<keyword evidence="7" id="KW-1185">Reference proteome</keyword>
<gene>
    <name evidence="6" type="ORF">E6C70_14370</name>
</gene>
<comment type="similarity">
    <text evidence="2">Belongs to the glycosyltransferase 2 family.</text>
</comment>
<keyword evidence="4 6" id="KW-0808">Transferase</keyword>
<dbReference type="InterPro" id="IPR001173">
    <property type="entry name" value="Glyco_trans_2-like"/>
</dbReference>
<dbReference type="InterPro" id="IPR029044">
    <property type="entry name" value="Nucleotide-diphossugar_trans"/>
</dbReference>
<reference evidence="6 7" key="1">
    <citation type="submission" date="2019-04" db="EMBL/GenBank/DDBJ databases">
        <authorList>
            <person name="Jiang L."/>
        </authorList>
    </citation>
    <scope>NUCLEOTIDE SEQUENCE [LARGE SCALE GENOMIC DNA]</scope>
    <source>
        <strain evidence="6 7">YIM 131861</strain>
    </source>
</reference>
<keyword evidence="3" id="KW-0328">Glycosyltransferase</keyword>
<protein>
    <submittedName>
        <fullName evidence="6">Glycosyltransferase family 2 protein</fullName>
    </submittedName>
</protein>
<dbReference type="SUPFAM" id="SSF53448">
    <property type="entry name" value="Nucleotide-diphospho-sugar transferases"/>
    <property type="match status" value="1"/>
</dbReference>
<dbReference type="OrthoDB" id="3180470at2"/>
<evidence type="ECO:0000256" key="3">
    <source>
        <dbReference type="ARBA" id="ARBA00022676"/>
    </source>
</evidence>
<accession>A0A4S4FK80</accession>
<sequence length="356" mass="38611">MWACATEMRFSRLWSNDVDPAGDGVGGGAVVEEPGSEAVASTPIRVTVAVPTFRRPAQLSRVLAAILSQSVFERDFVQLALDIDVLVIDNDPAGGAREAVARLQPTVGYVVEPTPGVAAVRNRALDEAASSRLLIFVDDDEEPTHRWLEELVGFWTVGQPDAVAGKVVSVFPVERNAWLTAARAFERPERLTGQPMRAAATNNLLLDLASIRRRELRFDERFGLSGGEDALFTAQLSAAGGLILWCDEALVIDHTAAERMTRRWFLVRAFRTGSVQAAINTRLARPSRSGLRVRLQCSAGGIGRMTVGVSAFTLGVMLGSLRHRALGAKLIARGAGLLSGSLGHLHQEYSIRRRRP</sequence>
<dbReference type="GO" id="GO:0016757">
    <property type="term" value="F:glycosyltransferase activity"/>
    <property type="evidence" value="ECO:0007669"/>
    <property type="project" value="UniProtKB-KW"/>
</dbReference>
<evidence type="ECO:0000256" key="2">
    <source>
        <dbReference type="ARBA" id="ARBA00006739"/>
    </source>
</evidence>
<dbReference type="PANTHER" id="PTHR43179:SF12">
    <property type="entry name" value="GALACTOFURANOSYLTRANSFERASE GLFT2"/>
    <property type="match status" value="1"/>
</dbReference>
<proteinExistence type="inferred from homology"/>
<evidence type="ECO:0000256" key="1">
    <source>
        <dbReference type="ARBA" id="ARBA00004776"/>
    </source>
</evidence>
<evidence type="ECO:0000313" key="7">
    <source>
        <dbReference type="Proteomes" id="UP000307380"/>
    </source>
</evidence>
<dbReference type="EMBL" id="SSSN01000013">
    <property type="protein sequence ID" value="THG30551.1"/>
    <property type="molecule type" value="Genomic_DNA"/>
</dbReference>
<dbReference type="Pfam" id="PF00535">
    <property type="entry name" value="Glycos_transf_2"/>
    <property type="match status" value="1"/>
</dbReference>
<comment type="caution">
    <text evidence="6">The sequence shown here is derived from an EMBL/GenBank/DDBJ whole genome shotgun (WGS) entry which is preliminary data.</text>
</comment>
<feature type="domain" description="Glycosyltransferase 2-like" evidence="5">
    <location>
        <begin position="47"/>
        <end position="190"/>
    </location>
</feature>